<dbReference type="KEGG" id="phet:94289934"/>
<feature type="region of interest" description="Disordered" evidence="1">
    <location>
        <begin position="826"/>
        <end position="903"/>
    </location>
</feature>
<dbReference type="Gene3D" id="2.40.50.140">
    <property type="entry name" value="Nucleic acid-binding proteins"/>
    <property type="match status" value="1"/>
</dbReference>
<protein>
    <submittedName>
        <fullName evidence="2">Uncharacterized protein</fullName>
    </submittedName>
</protein>
<dbReference type="EMBL" id="JAFJZO010000031">
    <property type="protein sequence ID" value="KAG5497595.1"/>
    <property type="molecule type" value="Genomic_DNA"/>
</dbReference>
<feature type="region of interest" description="Disordered" evidence="1">
    <location>
        <begin position="544"/>
        <end position="584"/>
    </location>
</feature>
<feature type="compositionally biased region" description="Polar residues" evidence="1">
    <location>
        <begin position="866"/>
        <end position="880"/>
    </location>
</feature>
<name>A0A836I6G4_9TRYP</name>
<feature type="compositionally biased region" description="Polar residues" evidence="1">
    <location>
        <begin position="544"/>
        <end position="583"/>
    </location>
</feature>
<feature type="compositionally biased region" description="Low complexity" evidence="1">
    <location>
        <begin position="734"/>
        <end position="744"/>
    </location>
</feature>
<reference evidence="2 3" key="1">
    <citation type="submission" date="2021-02" db="EMBL/GenBank/DDBJ databases">
        <title>Porcisia hertigi Genome sequencing and assembly.</title>
        <authorList>
            <person name="Almutairi H."/>
            <person name="Gatherer D."/>
        </authorList>
    </citation>
    <scope>NUCLEOTIDE SEQUENCE [LARGE SCALE GENOMIC DNA]</scope>
    <source>
        <strain evidence="2 3">C119</strain>
    </source>
</reference>
<feature type="region of interest" description="Disordered" evidence="1">
    <location>
        <begin position="143"/>
        <end position="232"/>
    </location>
</feature>
<sequence length="903" mass="95905">MKPSKRSANLHGSQHIAKAPITENLYTTAADVKGRNDVQLEDGSDSCHKNSGAGAAVDAVVGEAHAGQTNGENFVVGDWYEGIVKRYNPLRGFGFLTCTHRLHFDLHACERACTRDADAVYAKQQECEVVNSVTAVISGMRATSKSANEDGVEQGTQKLQELESSSNNSKAQHTDDTSTTPLMTSKQPVKETDTHCPPAAVSTTHAGNVHDSDAGDAAAPPPPPPEVPLTSKAHRTVVYSTMQRYLSLIDTAGKERLPRDAGDEYTSRAPAKELGKLEREPAQLGDIFVHHSCISMSGFRVFAHGTAVRFSVAVLKETVQAVDVVQLGLESVESLSVKALPQPPPYKVTPAAATVLRYHRLEAERDNREYRVGDGKPQSCVGSTSVQWTDMAVIPSPAIPNSLEGQSELRVVHVPPPPGTMSHETTAVVTGERRNHGDGKDYGVKAQTANATDPASATTSTSAAAEAHGVPECLKTPTDISSVKDPDHKASLVVVVASQQQKNCHNPEEEHRRDGAKDPTTKLNSGGREHGTCVKRVLQQKTSEDSNSFCGGDLTSSRSDQTSGAGDSRFTGAQTSSCGSRNKTTTTTTDLMQCMYEDTDKLNLVLQHCLEHRKEIPRDVKCTTSHGSSGGRAETVLTHCMHEKTSSSSQSAGAGHGDEKNQLKNSEAAPLAAGSTATAPARTCAATAGDGIAPAPANVEFSASQTNDDTDSPAEHVCQGGSGSGDGSDEEKAPTTTTTAPTTPFGNTMPGCNRGPAPDWTDLFDLKMATEREKDIVMHKTDFKLLPHQSSRAAAVTAAPNHQKSGAVVNVCALVLNMVSFTSGAELDSTSSPGIAENEDVQDGDSRPAQRLPRRGLGESNKYEMNPSSSPQQLTNSNHNGETDTRPQSPPEAHRQCNHAHPL</sequence>
<dbReference type="AlphaFoldDB" id="A0A836I6G4"/>
<evidence type="ECO:0000256" key="1">
    <source>
        <dbReference type="SAM" id="MobiDB-lite"/>
    </source>
</evidence>
<dbReference type="GeneID" id="94289934"/>
<proteinExistence type="predicted"/>
<dbReference type="Proteomes" id="UP000674318">
    <property type="component" value="Unassembled WGS sequence"/>
</dbReference>
<evidence type="ECO:0000313" key="2">
    <source>
        <dbReference type="EMBL" id="KAG5497595.1"/>
    </source>
</evidence>
<gene>
    <name evidence="2" type="ORF">JKF63_03860</name>
</gene>
<feature type="compositionally biased region" description="Low complexity" evidence="1">
    <location>
        <begin position="448"/>
        <end position="467"/>
    </location>
</feature>
<accession>A0A836I6G4</accession>
<comment type="caution">
    <text evidence="2">The sequence shown here is derived from an EMBL/GenBank/DDBJ whole genome shotgun (WGS) entry which is preliminary data.</text>
</comment>
<feature type="region of interest" description="Disordered" evidence="1">
    <location>
        <begin position="448"/>
        <end position="485"/>
    </location>
</feature>
<evidence type="ECO:0000313" key="3">
    <source>
        <dbReference type="Proteomes" id="UP000674318"/>
    </source>
</evidence>
<organism evidence="2 3">
    <name type="scientific">Porcisia hertigi</name>
    <dbReference type="NCBI Taxonomy" id="2761500"/>
    <lineage>
        <taxon>Eukaryota</taxon>
        <taxon>Discoba</taxon>
        <taxon>Euglenozoa</taxon>
        <taxon>Kinetoplastea</taxon>
        <taxon>Metakinetoplastina</taxon>
        <taxon>Trypanosomatida</taxon>
        <taxon>Trypanosomatidae</taxon>
        <taxon>Leishmaniinae</taxon>
        <taxon>Porcisia</taxon>
    </lineage>
</organism>
<feature type="region of interest" description="Disordered" evidence="1">
    <location>
        <begin position="643"/>
        <end position="663"/>
    </location>
</feature>
<feature type="region of interest" description="Disordered" evidence="1">
    <location>
        <begin position="499"/>
        <end position="531"/>
    </location>
</feature>
<dbReference type="OrthoDB" id="266852at2759"/>
<dbReference type="InterPro" id="IPR012340">
    <property type="entry name" value="NA-bd_OB-fold"/>
</dbReference>
<feature type="region of interest" description="Disordered" evidence="1">
    <location>
        <begin position="702"/>
        <end position="752"/>
    </location>
</feature>
<dbReference type="RefSeq" id="XP_067755063.1">
    <property type="nucleotide sequence ID" value="XM_067899857.1"/>
</dbReference>
<feature type="compositionally biased region" description="Polar residues" evidence="1">
    <location>
        <begin position="154"/>
        <end position="187"/>
    </location>
</feature>
<feature type="compositionally biased region" description="Basic and acidic residues" evidence="1">
    <location>
        <begin position="505"/>
        <end position="520"/>
    </location>
</feature>
<keyword evidence="3" id="KW-1185">Reference proteome</keyword>